<evidence type="ECO:0000256" key="3">
    <source>
        <dbReference type="ARBA" id="ARBA00023082"/>
    </source>
</evidence>
<accession>A0A4Q7MZT5</accession>
<reference evidence="7 8" key="1">
    <citation type="submission" date="2019-02" db="EMBL/GenBank/DDBJ databases">
        <title>Genomic Encyclopedia of Type Strains, Phase IV (KMG-IV): sequencing the most valuable type-strain genomes for metagenomic binning, comparative biology and taxonomic classification.</title>
        <authorList>
            <person name="Goeker M."/>
        </authorList>
    </citation>
    <scope>NUCLEOTIDE SEQUENCE [LARGE SCALE GENOMIC DNA]</scope>
    <source>
        <strain evidence="7 8">DSM 18116</strain>
    </source>
</reference>
<comment type="similarity">
    <text evidence="1">Belongs to the sigma-70 factor family. ECF subfamily.</text>
</comment>
<comment type="caution">
    <text evidence="7">The sequence shown here is derived from an EMBL/GenBank/DDBJ whole genome shotgun (WGS) entry which is preliminary data.</text>
</comment>
<evidence type="ECO:0000313" key="8">
    <source>
        <dbReference type="Proteomes" id="UP000293874"/>
    </source>
</evidence>
<feature type="domain" description="RNA polymerase sigma-70 region 2" evidence="5">
    <location>
        <begin position="31"/>
        <end position="92"/>
    </location>
</feature>
<dbReference type="Pfam" id="PF08281">
    <property type="entry name" value="Sigma70_r4_2"/>
    <property type="match status" value="1"/>
</dbReference>
<dbReference type="Proteomes" id="UP000293874">
    <property type="component" value="Unassembled WGS sequence"/>
</dbReference>
<keyword evidence="8" id="KW-1185">Reference proteome</keyword>
<dbReference type="InterPro" id="IPR036388">
    <property type="entry name" value="WH-like_DNA-bd_sf"/>
</dbReference>
<dbReference type="OrthoDB" id="1342792at2"/>
<dbReference type="InterPro" id="IPR014327">
    <property type="entry name" value="RNA_pol_sigma70_bacteroid"/>
</dbReference>
<dbReference type="InterPro" id="IPR013324">
    <property type="entry name" value="RNA_pol_sigma_r3/r4-like"/>
</dbReference>
<dbReference type="CDD" id="cd06171">
    <property type="entry name" value="Sigma70_r4"/>
    <property type="match status" value="1"/>
</dbReference>
<dbReference type="InterPro" id="IPR039425">
    <property type="entry name" value="RNA_pol_sigma-70-like"/>
</dbReference>
<dbReference type="Gene3D" id="1.10.1740.10">
    <property type="match status" value="1"/>
</dbReference>
<feature type="domain" description="RNA polymerase sigma factor 70 region 4 type 2" evidence="6">
    <location>
        <begin position="124"/>
        <end position="174"/>
    </location>
</feature>
<dbReference type="GO" id="GO:0006352">
    <property type="term" value="P:DNA-templated transcription initiation"/>
    <property type="evidence" value="ECO:0007669"/>
    <property type="project" value="InterPro"/>
</dbReference>
<dbReference type="InterPro" id="IPR013325">
    <property type="entry name" value="RNA_pol_sigma_r2"/>
</dbReference>
<dbReference type="SUPFAM" id="SSF88946">
    <property type="entry name" value="Sigma2 domain of RNA polymerase sigma factors"/>
    <property type="match status" value="1"/>
</dbReference>
<dbReference type="Pfam" id="PF04542">
    <property type="entry name" value="Sigma70_r2"/>
    <property type="match status" value="1"/>
</dbReference>
<gene>
    <name evidence="7" type="ORF">EV199_0331</name>
</gene>
<name>A0A4Q7MZT5_9BACT</name>
<evidence type="ECO:0000259" key="6">
    <source>
        <dbReference type="Pfam" id="PF08281"/>
    </source>
</evidence>
<organism evidence="7 8">
    <name type="scientific">Pseudobacter ginsenosidimutans</name>
    <dbReference type="NCBI Taxonomy" id="661488"/>
    <lineage>
        <taxon>Bacteria</taxon>
        <taxon>Pseudomonadati</taxon>
        <taxon>Bacteroidota</taxon>
        <taxon>Chitinophagia</taxon>
        <taxon>Chitinophagales</taxon>
        <taxon>Chitinophagaceae</taxon>
        <taxon>Pseudobacter</taxon>
    </lineage>
</organism>
<protein>
    <submittedName>
        <fullName evidence="7">RNA polymerase sigma-70 factor (ECF subfamily)</fullName>
    </submittedName>
</protein>
<dbReference type="NCBIfam" id="TIGR02937">
    <property type="entry name" value="sigma70-ECF"/>
    <property type="match status" value="1"/>
</dbReference>
<dbReference type="PANTHER" id="PTHR43133">
    <property type="entry name" value="RNA POLYMERASE ECF-TYPE SIGMA FACTO"/>
    <property type="match status" value="1"/>
</dbReference>
<evidence type="ECO:0000259" key="5">
    <source>
        <dbReference type="Pfam" id="PF04542"/>
    </source>
</evidence>
<evidence type="ECO:0000256" key="1">
    <source>
        <dbReference type="ARBA" id="ARBA00010641"/>
    </source>
</evidence>
<dbReference type="Gene3D" id="1.10.10.10">
    <property type="entry name" value="Winged helix-like DNA-binding domain superfamily/Winged helix DNA-binding domain"/>
    <property type="match status" value="1"/>
</dbReference>
<dbReference type="InterPro" id="IPR013249">
    <property type="entry name" value="RNA_pol_sigma70_r4_t2"/>
</dbReference>
<evidence type="ECO:0000256" key="4">
    <source>
        <dbReference type="ARBA" id="ARBA00023163"/>
    </source>
</evidence>
<proteinExistence type="inferred from homology"/>
<dbReference type="EMBL" id="SGXA01000001">
    <property type="protein sequence ID" value="RZS74483.1"/>
    <property type="molecule type" value="Genomic_DNA"/>
</dbReference>
<keyword evidence="4" id="KW-0804">Transcription</keyword>
<dbReference type="InterPro" id="IPR014284">
    <property type="entry name" value="RNA_pol_sigma-70_dom"/>
</dbReference>
<keyword evidence="2" id="KW-0805">Transcription regulation</keyword>
<dbReference type="GO" id="GO:0003677">
    <property type="term" value="F:DNA binding"/>
    <property type="evidence" value="ECO:0007669"/>
    <property type="project" value="InterPro"/>
</dbReference>
<dbReference type="GO" id="GO:0016987">
    <property type="term" value="F:sigma factor activity"/>
    <property type="evidence" value="ECO:0007669"/>
    <property type="project" value="UniProtKB-KW"/>
</dbReference>
<evidence type="ECO:0000313" key="7">
    <source>
        <dbReference type="EMBL" id="RZS74483.1"/>
    </source>
</evidence>
<dbReference type="InterPro" id="IPR007627">
    <property type="entry name" value="RNA_pol_sigma70_r2"/>
</dbReference>
<dbReference type="RefSeq" id="WP_158643942.1">
    <property type="nucleotide sequence ID" value="NZ_CP042431.1"/>
</dbReference>
<dbReference type="PANTHER" id="PTHR43133:SF46">
    <property type="entry name" value="RNA POLYMERASE SIGMA-70 FACTOR ECF SUBFAMILY"/>
    <property type="match status" value="1"/>
</dbReference>
<keyword evidence="3" id="KW-0731">Sigma factor</keyword>
<dbReference type="NCBIfam" id="TIGR02985">
    <property type="entry name" value="Sig70_bacteroi1"/>
    <property type="match status" value="1"/>
</dbReference>
<evidence type="ECO:0000256" key="2">
    <source>
        <dbReference type="ARBA" id="ARBA00023015"/>
    </source>
</evidence>
<dbReference type="SUPFAM" id="SSF88659">
    <property type="entry name" value="Sigma3 and sigma4 domains of RNA polymerase sigma factors"/>
    <property type="match status" value="1"/>
</dbReference>
<sequence>MAVTPSYQEKELLHRLSEGDKQAFTTLFDIYWDNIYSVALVLTKSPQLAEDTVQEIFLKVWNKREELASVDRFDNYLFIMARNHIFSEFRRLKIRQEHIALLQAHFDSALQTPEDQMLYKESTELIEKAVARLAPQQQQVYRLSREQGLTHEAIAATLGISVHTVRNHMVRAIKGIRDYLMNQDNTLLLTVALIRSML</sequence>
<dbReference type="AlphaFoldDB" id="A0A4Q7MZT5"/>